<reference evidence="2" key="1">
    <citation type="submission" date="2021-02" db="EMBL/GenBank/DDBJ databases">
        <authorList>
            <person name="Palmer J.M."/>
        </authorList>
    </citation>
    <scope>NUCLEOTIDE SEQUENCE</scope>
    <source>
        <strain evidence="2">SCRP23</strain>
    </source>
</reference>
<organism evidence="2 3">
    <name type="scientific">Phytophthora boehmeriae</name>
    <dbReference type="NCBI Taxonomy" id="109152"/>
    <lineage>
        <taxon>Eukaryota</taxon>
        <taxon>Sar</taxon>
        <taxon>Stramenopiles</taxon>
        <taxon>Oomycota</taxon>
        <taxon>Peronosporomycetes</taxon>
        <taxon>Peronosporales</taxon>
        <taxon>Peronosporaceae</taxon>
        <taxon>Phytophthora</taxon>
    </lineage>
</organism>
<dbReference type="Proteomes" id="UP000693981">
    <property type="component" value="Unassembled WGS sequence"/>
</dbReference>
<evidence type="ECO:0000313" key="3">
    <source>
        <dbReference type="Proteomes" id="UP000693981"/>
    </source>
</evidence>
<evidence type="ECO:0008006" key="4">
    <source>
        <dbReference type="Google" id="ProtNLM"/>
    </source>
</evidence>
<sequence length="123" mass="13426">MRVSQVLLVTAVTFLASTTDVTTASKGKTPSAPTVTATQTSQVFEKKVPFKYGNITGVMVITIDPDSLKESSDPDAGTKDAANVYDFDQLDNSPSGDEERAIFGSSWLDKLVIQMMRGFRKWK</sequence>
<feature type="signal peptide" evidence="1">
    <location>
        <begin position="1"/>
        <end position="24"/>
    </location>
</feature>
<name>A0A8T1WVZ1_9STRA</name>
<dbReference type="OrthoDB" id="114784at2759"/>
<gene>
    <name evidence="2" type="ORF">PHYBOEH_001558</name>
</gene>
<dbReference type="AlphaFoldDB" id="A0A8T1WVZ1"/>
<accession>A0A8T1WVZ1</accession>
<feature type="chain" id="PRO_5035919328" description="RxLR effector protein" evidence="1">
    <location>
        <begin position="25"/>
        <end position="123"/>
    </location>
</feature>
<evidence type="ECO:0000256" key="1">
    <source>
        <dbReference type="SAM" id="SignalP"/>
    </source>
</evidence>
<protein>
    <recommendedName>
        <fullName evidence="4">RxLR effector protein</fullName>
    </recommendedName>
</protein>
<proteinExistence type="predicted"/>
<comment type="caution">
    <text evidence="2">The sequence shown here is derived from an EMBL/GenBank/DDBJ whole genome shotgun (WGS) entry which is preliminary data.</text>
</comment>
<dbReference type="EMBL" id="JAGDFL010000134">
    <property type="protein sequence ID" value="KAG7396914.1"/>
    <property type="molecule type" value="Genomic_DNA"/>
</dbReference>
<keyword evidence="3" id="KW-1185">Reference proteome</keyword>
<evidence type="ECO:0000313" key="2">
    <source>
        <dbReference type="EMBL" id="KAG7396914.1"/>
    </source>
</evidence>
<keyword evidence="1" id="KW-0732">Signal</keyword>